<feature type="compositionally biased region" description="Polar residues" evidence="6">
    <location>
        <begin position="378"/>
        <end position="388"/>
    </location>
</feature>
<dbReference type="AlphaFoldDB" id="A0A5C3EQM4"/>
<feature type="region of interest" description="Disordered" evidence="6">
    <location>
        <begin position="36"/>
        <end position="102"/>
    </location>
</feature>
<feature type="region of interest" description="Disordered" evidence="6">
    <location>
        <begin position="740"/>
        <end position="776"/>
    </location>
</feature>
<evidence type="ECO:0000256" key="2">
    <source>
        <dbReference type="ARBA" id="ARBA00022737"/>
    </source>
</evidence>
<dbReference type="Proteomes" id="UP000324022">
    <property type="component" value="Unassembled WGS sequence"/>
</dbReference>
<evidence type="ECO:0000313" key="9">
    <source>
        <dbReference type="Proteomes" id="UP000324022"/>
    </source>
</evidence>
<gene>
    <name evidence="8" type="ORF">UTRI_06383_B</name>
</gene>
<keyword evidence="3 5" id="KW-0862">Zinc</keyword>
<keyword evidence="1 5" id="KW-0479">Metal-binding</keyword>
<feature type="compositionally biased region" description="Basic and acidic residues" evidence="6">
    <location>
        <begin position="444"/>
        <end position="453"/>
    </location>
</feature>
<evidence type="ECO:0000256" key="1">
    <source>
        <dbReference type="ARBA" id="ARBA00022723"/>
    </source>
</evidence>
<feature type="compositionally biased region" description="Basic and acidic residues" evidence="6">
    <location>
        <begin position="56"/>
        <end position="70"/>
    </location>
</feature>
<dbReference type="InterPro" id="IPR001781">
    <property type="entry name" value="Znf_LIM"/>
</dbReference>
<dbReference type="EMBL" id="OOIN01000039">
    <property type="protein sequence ID" value="SPO31589.1"/>
    <property type="molecule type" value="Genomic_DNA"/>
</dbReference>
<dbReference type="Gene3D" id="2.10.110.10">
    <property type="entry name" value="Cysteine Rich Protein"/>
    <property type="match status" value="2"/>
</dbReference>
<feature type="compositionally biased region" description="Basic and acidic residues" evidence="6">
    <location>
        <begin position="660"/>
        <end position="669"/>
    </location>
</feature>
<keyword evidence="2" id="KW-0677">Repeat</keyword>
<feature type="region of interest" description="Disordered" evidence="6">
    <location>
        <begin position="290"/>
        <end position="317"/>
    </location>
</feature>
<feature type="domain" description="LIM zinc-binding" evidence="7">
    <location>
        <begin position="230"/>
        <end position="297"/>
    </location>
</feature>
<feature type="compositionally biased region" description="Polar residues" evidence="6">
    <location>
        <begin position="46"/>
        <end position="55"/>
    </location>
</feature>
<dbReference type="PROSITE" id="PS50023">
    <property type="entry name" value="LIM_DOMAIN_2"/>
    <property type="match status" value="2"/>
</dbReference>
<evidence type="ECO:0000256" key="6">
    <source>
        <dbReference type="SAM" id="MobiDB-lite"/>
    </source>
</evidence>
<feature type="domain" description="LIM zinc-binding" evidence="7">
    <location>
        <begin position="819"/>
        <end position="900"/>
    </location>
</feature>
<feature type="region of interest" description="Disordered" evidence="6">
    <location>
        <begin position="442"/>
        <end position="562"/>
    </location>
</feature>
<feature type="compositionally biased region" description="Polar residues" evidence="6">
    <location>
        <begin position="740"/>
        <end position="751"/>
    </location>
</feature>
<organism evidence="8 9">
    <name type="scientific">Ustilago trichophora</name>
    <dbReference type="NCBI Taxonomy" id="86804"/>
    <lineage>
        <taxon>Eukaryota</taxon>
        <taxon>Fungi</taxon>
        <taxon>Dikarya</taxon>
        <taxon>Basidiomycota</taxon>
        <taxon>Ustilaginomycotina</taxon>
        <taxon>Ustilaginomycetes</taxon>
        <taxon>Ustilaginales</taxon>
        <taxon>Ustilaginaceae</taxon>
        <taxon>Ustilago</taxon>
    </lineage>
</organism>
<dbReference type="PANTHER" id="PTHR24207">
    <property type="entry name" value="ZYX102 PROTEIN"/>
    <property type="match status" value="1"/>
</dbReference>
<feature type="compositionally biased region" description="Low complexity" evidence="6">
    <location>
        <begin position="350"/>
        <end position="377"/>
    </location>
</feature>
<dbReference type="CDD" id="cd08368">
    <property type="entry name" value="LIM"/>
    <property type="match status" value="1"/>
</dbReference>
<evidence type="ECO:0000256" key="3">
    <source>
        <dbReference type="ARBA" id="ARBA00022833"/>
    </source>
</evidence>
<sequence length="905" mass="96270">MSSPAFAPLGSISPTRLGFCQRCGDPISGKIRCSRCGGTSKEPRIRSTQALSPNNKKADPWAHRYVHADDPLADTTDNDEEYLHNQPPPLSPKRASYDPALGFGMPSRISRDLRTSASIKADLAGSGGLELNLGTSPNHRLSPAPTTVEKDERRASQDYSAPVVKGSDGVLSKVCGSLVEPSATRNRWACADCATVFARDSTLYAAPTSLQSHDAAYYCRDCYAKRYSLGDCNACGRDVLGSTKEDGKYVKASAGIWHGRCWKCTSCSKGSKEGVEVFVGMDGNPTCEGCFDKPKRRSTQTEPPPPTSAKEDLGLPDVRRLTRMGGARNGPMGATIAELTKKLGQQSVVTTSPRIPFSTSRSSSNTSLAKSSSSNGSLDTIRSSQNYAFPNHVPTTPGKVAMARSGSLTGSPPKPRPLTAQFRDGLNLAAFQPAFPAVADGEDERAYRRDSRSRSVSPVKRTEWKPNQQAAFDSRSAVAKGATLSMETDKKATSKVPGSPSLPPSTTTSNTSRLDLPLHSGTEPGRRRTSSGFPRPLNSPFSKNVDPTEPIQGEKPTSSLESDLLNDNNVVLEPASGTVRCAVCHLLPFERVSANADEVVMVTLSDNVHLHAECFTCSVCGGRIDGTKTFVRLSGDTEMATYAHPHCSPTVRLTVVQAKGEGREAEGRSFRSSLDPASALVTGKADGGGRSHATHQRELKPSPTPSPATSMRDRGATARASILPESTAVDAVGSVKSTTANNAIPSATQHPNGAIRRFQPTAGAAPPTRSTILSPPTAIPIARNPAAGIFSRLHALSSASGNPTLTNQSTSSTRLGGMQNCAFCGEKLSSLESVLGPRGTQWHKTCLICRAPPQPPPKGAFVSYRKETPKWCGKKLDSGAKVNGQGEVRCRDCYDRESGAFRIKT</sequence>
<dbReference type="PANTHER" id="PTHR24207:SF2">
    <property type="entry name" value="ZYX102 PROTEIN"/>
    <property type="match status" value="1"/>
</dbReference>
<reference evidence="8 9" key="1">
    <citation type="submission" date="2018-03" db="EMBL/GenBank/DDBJ databases">
        <authorList>
            <person name="Guldener U."/>
        </authorList>
    </citation>
    <scope>NUCLEOTIDE SEQUENCE [LARGE SCALE GENOMIC DNA]</scope>
    <source>
        <strain evidence="8 9">NBRC100155</strain>
    </source>
</reference>
<dbReference type="GO" id="GO:0046872">
    <property type="term" value="F:metal ion binding"/>
    <property type="evidence" value="ECO:0007669"/>
    <property type="project" value="UniProtKB-KW"/>
</dbReference>
<evidence type="ECO:0000313" key="8">
    <source>
        <dbReference type="EMBL" id="SPO31589.1"/>
    </source>
</evidence>
<keyword evidence="4 5" id="KW-0440">LIM domain</keyword>
<evidence type="ECO:0000259" key="7">
    <source>
        <dbReference type="PROSITE" id="PS50023"/>
    </source>
</evidence>
<feature type="region of interest" description="Disordered" evidence="6">
    <location>
        <begin position="128"/>
        <end position="160"/>
    </location>
</feature>
<dbReference type="SMART" id="SM00132">
    <property type="entry name" value="LIM"/>
    <property type="match status" value="3"/>
</dbReference>
<feature type="region of interest" description="Disordered" evidence="6">
    <location>
        <begin position="659"/>
        <end position="715"/>
    </location>
</feature>
<protein>
    <recommendedName>
        <fullName evidence="7">LIM zinc-binding domain-containing protein</fullName>
    </recommendedName>
</protein>
<name>A0A5C3EQM4_9BASI</name>
<dbReference type="GO" id="GO:0030695">
    <property type="term" value="F:GTPase regulator activity"/>
    <property type="evidence" value="ECO:0007669"/>
    <property type="project" value="UniProtKB-ARBA"/>
</dbReference>
<evidence type="ECO:0000256" key="4">
    <source>
        <dbReference type="ARBA" id="ARBA00023038"/>
    </source>
</evidence>
<feature type="region of interest" description="Disordered" evidence="6">
    <location>
        <begin position="344"/>
        <end position="417"/>
    </location>
</feature>
<keyword evidence="9" id="KW-1185">Reference proteome</keyword>
<proteinExistence type="predicted"/>
<evidence type="ECO:0000256" key="5">
    <source>
        <dbReference type="PROSITE-ProRule" id="PRU00125"/>
    </source>
</evidence>
<dbReference type="OrthoDB" id="1112565at2759"/>
<accession>A0A5C3EQM4</accession>